<organism evidence="3 4">
    <name type="scientific">Paxillus rubicundulus Ve08.2h10</name>
    <dbReference type="NCBI Taxonomy" id="930991"/>
    <lineage>
        <taxon>Eukaryota</taxon>
        <taxon>Fungi</taxon>
        <taxon>Dikarya</taxon>
        <taxon>Basidiomycota</taxon>
        <taxon>Agaricomycotina</taxon>
        <taxon>Agaricomycetes</taxon>
        <taxon>Agaricomycetidae</taxon>
        <taxon>Boletales</taxon>
        <taxon>Paxilineae</taxon>
        <taxon>Paxillaceae</taxon>
        <taxon>Paxillus</taxon>
    </lineage>
</organism>
<dbReference type="InParanoid" id="A0A0D0DJQ5"/>
<feature type="compositionally biased region" description="Low complexity" evidence="2">
    <location>
        <begin position="624"/>
        <end position="638"/>
    </location>
</feature>
<evidence type="ECO:0000313" key="3">
    <source>
        <dbReference type="EMBL" id="KIK91358.1"/>
    </source>
</evidence>
<dbReference type="OrthoDB" id="2798624at2759"/>
<reference evidence="4" key="2">
    <citation type="submission" date="2015-01" db="EMBL/GenBank/DDBJ databases">
        <title>Evolutionary Origins and Diversification of the Mycorrhizal Mutualists.</title>
        <authorList>
            <consortium name="DOE Joint Genome Institute"/>
            <consortium name="Mycorrhizal Genomics Consortium"/>
            <person name="Kohler A."/>
            <person name="Kuo A."/>
            <person name="Nagy L.G."/>
            <person name="Floudas D."/>
            <person name="Copeland A."/>
            <person name="Barry K.W."/>
            <person name="Cichocki N."/>
            <person name="Veneault-Fourrey C."/>
            <person name="LaButti K."/>
            <person name="Lindquist E.A."/>
            <person name="Lipzen A."/>
            <person name="Lundell T."/>
            <person name="Morin E."/>
            <person name="Murat C."/>
            <person name="Riley R."/>
            <person name="Ohm R."/>
            <person name="Sun H."/>
            <person name="Tunlid A."/>
            <person name="Henrissat B."/>
            <person name="Grigoriev I.V."/>
            <person name="Hibbett D.S."/>
            <person name="Martin F."/>
        </authorList>
    </citation>
    <scope>NUCLEOTIDE SEQUENCE [LARGE SCALE GENOMIC DNA]</scope>
    <source>
        <strain evidence="4">Ve08.2h10</strain>
    </source>
</reference>
<feature type="compositionally biased region" description="Low complexity" evidence="2">
    <location>
        <begin position="472"/>
        <end position="482"/>
    </location>
</feature>
<name>A0A0D0DJQ5_9AGAM</name>
<proteinExistence type="predicted"/>
<feature type="compositionally biased region" description="Polar residues" evidence="2">
    <location>
        <begin position="527"/>
        <end position="538"/>
    </location>
</feature>
<dbReference type="Proteomes" id="UP000054538">
    <property type="component" value="Unassembled WGS sequence"/>
</dbReference>
<evidence type="ECO:0000256" key="2">
    <source>
        <dbReference type="SAM" id="MobiDB-lite"/>
    </source>
</evidence>
<dbReference type="HOGENOM" id="CLU_378595_0_0_1"/>
<keyword evidence="1" id="KW-0175">Coiled coil</keyword>
<dbReference type="AlphaFoldDB" id="A0A0D0DJQ5"/>
<protein>
    <submittedName>
        <fullName evidence="3">Uncharacterized protein</fullName>
    </submittedName>
</protein>
<feature type="compositionally biased region" description="Polar residues" evidence="2">
    <location>
        <begin position="691"/>
        <end position="704"/>
    </location>
</feature>
<feature type="region of interest" description="Disordered" evidence="2">
    <location>
        <begin position="501"/>
        <end position="578"/>
    </location>
</feature>
<gene>
    <name evidence="3" type="ORF">PAXRUDRAFT_635130</name>
</gene>
<feature type="compositionally biased region" description="Low complexity" evidence="2">
    <location>
        <begin position="548"/>
        <end position="561"/>
    </location>
</feature>
<reference evidence="3 4" key="1">
    <citation type="submission" date="2014-04" db="EMBL/GenBank/DDBJ databases">
        <authorList>
            <consortium name="DOE Joint Genome Institute"/>
            <person name="Kuo A."/>
            <person name="Kohler A."/>
            <person name="Jargeat P."/>
            <person name="Nagy L.G."/>
            <person name="Floudas D."/>
            <person name="Copeland A."/>
            <person name="Barry K.W."/>
            <person name="Cichocki N."/>
            <person name="Veneault-Fourrey C."/>
            <person name="LaButti K."/>
            <person name="Lindquist E.A."/>
            <person name="Lipzen A."/>
            <person name="Lundell T."/>
            <person name="Morin E."/>
            <person name="Murat C."/>
            <person name="Sun H."/>
            <person name="Tunlid A."/>
            <person name="Henrissat B."/>
            <person name="Grigoriev I.V."/>
            <person name="Hibbett D.S."/>
            <person name="Martin F."/>
            <person name="Nordberg H.P."/>
            <person name="Cantor M.N."/>
            <person name="Hua S.X."/>
        </authorList>
    </citation>
    <scope>NUCLEOTIDE SEQUENCE [LARGE SCALE GENOMIC DNA]</scope>
    <source>
        <strain evidence="3 4">Ve08.2h10</strain>
    </source>
</reference>
<feature type="coiled-coil region" evidence="1">
    <location>
        <begin position="101"/>
        <end position="128"/>
    </location>
</feature>
<feature type="region of interest" description="Disordered" evidence="2">
    <location>
        <begin position="610"/>
        <end position="712"/>
    </location>
</feature>
<feature type="region of interest" description="Disordered" evidence="2">
    <location>
        <begin position="452"/>
        <end position="482"/>
    </location>
</feature>
<evidence type="ECO:0000313" key="4">
    <source>
        <dbReference type="Proteomes" id="UP000054538"/>
    </source>
</evidence>
<feature type="compositionally biased region" description="Polar residues" evidence="2">
    <location>
        <begin position="562"/>
        <end position="578"/>
    </location>
</feature>
<dbReference type="EMBL" id="KN825396">
    <property type="protein sequence ID" value="KIK91358.1"/>
    <property type="molecule type" value="Genomic_DNA"/>
</dbReference>
<evidence type="ECO:0000256" key="1">
    <source>
        <dbReference type="SAM" id="Coils"/>
    </source>
</evidence>
<keyword evidence="4" id="KW-1185">Reference proteome</keyword>
<dbReference type="STRING" id="930991.A0A0D0DJQ5"/>
<accession>A0A0D0DJQ5</accession>
<sequence length="732" mass="79270">MQFFKNFRLLYRQTKSESDVSALLPKSSNLDEQGKRSTSATFAFYDGIPGIKSEKVTAPVFVPIEMSLPSFNPCVELYSLEPVPSATLPAIDAGTTLGQRITDLDAQLHSLREDQASLEQDLVDYRTDLLNARSELYSEMLKSARHQQRAMDDFRTIQKLEARYQRFCGLLVDIGIHRNTVDIICQVLETGNGSADDILVDAIRDASNDDNTLLARLKPITINGRTPEHYQSALNMTLGVRKQLKSQKKKSKFWKKLAQEDCHYANTITPSPSDISSIREDLTPERQGALNALMARRRAARYAEGDVFGGMRRESSLDILASSLASRSQLSVQRDSRLSASLSSSTAASSTSTAHLSKFSGISHLPRDSTAETPIMASRLPSALSTSLRHSTRSSSQSIVLGSVDLNVSRSPSVGVQEPDLIEEEEENANQETGTGATVTVSQELIQNVGRASLSQGHRRIPSTVSRRSAGSTNSSFRISTSSPMRSLTSAVAKAFPIFNAPTHRTPDMRLSDLESTGETPARSEVSDNGTPFDNSAFHSLLYGGNATSTPSDTPLSPSDTQVDSTLDSISKSSAASNRESRFLEHLNEYSNSSLGLGSSVSISTAASDGLAGANGESKESLFTSSHGTPTSGPTTPSKTPPAPRSTPSKTGRSMLPVLKHLRSLSSSPDGLMNKLRSLRTPPRSPDWRTSPGSSECASGSENLSPRKGSGIPILRRRMTVRARRMSVVRKL</sequence>